<keyword evidence="2" id="KW-1185">Reference proteome</keyword>
<gene>
    <name evidence="1" type="ORF">FHR92_003952</name>
</gene>
<dbReference type="InterPro" id="IPR022555">
    <property type="entry name" value="DUF2577"/>
</dbReference>
<protein>
    <recommendedName>
        <fullName evidence="3">DUF2577 domain-containing protein</fullName>
    </recommendedName>
</protein>
<evidence type="ECO:0008006" key="3">
    <source>
        <dbReference type="Google" id="ProtNLM"/>
    </source>
</evidence>
<dbReference type="Pfam" id="PF10844">
    <property type="entry name" value="DUF2577"/>
    <property type="match status" value="1"/>
</dbReference>
<dbReference type="EMBL" id="JACJIP010000031">
    <property type="protein sequence ID" value="MBA9087467.1"/>
    <property type="molecule type" value="Genomic_DNA"/>
</dbReference>
<name>A0A7W3XT75_9BACL</name>
<organism evidence="1 2">
    <name type="scientific">Fontibacillus solani</name>
    <dbReference type="NCBI Taxonomy" id="1572857"/>
    <lineage>
        <taxon>Bacteria</taxon>
        <taxon>Bacillati</taxon>
        <taxon>Bacillota</taxon>
        <taxon>Bacilli</taxon>
        <taxon>Bacillales</taxon>
        <taxon>Paenibacillaceae</taxon>
        <taxon>Fontibacillus</taxon>
    </lineage>
</organism>
<comment type="caution">
    <text evidence="1">The sequence shown here is derived from an EMBL/GenBank/DDBJ whole genome shotgun (WGS) entry which is preliminary data.</text>
</comment>
<reference evidence="1 2" key="1">
    <citation type="submission" date="2020-08" db="EMBL/GenBank/DDBJ databases">
        <title>Genomic Encyclopedia of Type Strains, Phase III (KMG-III): the genomes of soil and plant-associated and newly described type strains.</title>
        <authorList>
            <person name="Whitman W."/>
        </authorList>
    </citation>
    <scope>NUCLEOTIDE SEQUENCE [LARGE SCALE GENOMIC DNA]</scope>
    <source>
        <strain evidence="1 2">CECT 8693</strain>
    </source>
</reference>
<dbReference type="RefSeq" id="WP_220482836.1">
    <property type="nucleotide sequence ID" value="NZ_JACJIP010000031.1"/>
</dbReference>
<evidence type="ECO:0000313" key="2">
    <source>
        <dbReference type="Proteomes" id="UP000567067"/>
    </source>
</evidence>
<proteinExistence type="predicted"/>
<accession>A0A7W3XT75</accession>
<sequence length="129" mass="14234">MHDFSDIVILMRKAALEAMNASKPMSVIYGKVISASPLKINVEQKLTLTSAQLVLTRNVTDYEVEMTVDHLTEDRSGGSGEASFASHNHEYKGKKKFKVHNGLVVGDEVIMLQVPGGQKFIVFDKLVKS</sequence>
<dbReference type="Proteomes" id="UP000567067">
    <property type="component" value="Unassembled WGS sequence"/>
</dbReference>
<dbReference type="AlphaFoldDB" id="A0A7W3XT75"/>
<evidence type="ECO:0000313" key="1">
    <source>
        <dbReference type="EMBL" id="MBA9087467.1"/>
    </source>
</evidence>